<keyword evidence="2" id="KW-1185">Reference proteome</keyword>
<dbReference type="EMBL" id="JASCZI010092965">
    <property type="protein sequence ID" value="MED6152959.1"/>
    <property type="molecule type" value="Genomic_DNA"/>
</dbReference>
<gene>
    <name evidence="1" type="ORF">PIB30_096954</name>
</gene>
<accession>A0ABU6TWS3</accession>
<organism evidence="1 2">
    <name type="scientific">Stylosanthes scabra</name>
    <dbReference type="NCBI Taxonomy" id="79078"/>
    <lineage>
        <taxon>Eukaryota</taxon>
        <taxon>Viridiplantae</taxon>
        <taxon>Streptophyta</taxon>
        <taxon>Embryophyta</taxon>
        <taxon>Tracheophyta</taxon>
        <taxon>Spermatophyta</taxon>
        <taxon>Magnoliopsida</taxon>
        <taxon>eudicotyledons</taxon>
        <taxon>Gunneridae</taxon>
        <taxon>Pentapetalae</taxon>
        <taxon>rosids</taxon>
        <taxon>fabids</taxon>
        <taxon>Fabales</taxon>
        <taxon>Fabaceae</taxon>
        <taxon>Papilionoideae</taxon>
        <taxon>50 kb inversion clade</taxon>
        <taxon>dalbergioids sensu lato</taxon>
        <taxon>Dalbergieae</taxon>
        <taxon>Pterocarpus clade</taxon>
        <taxon>Stylosanthes</taxon>
    </lineage>
</organism>
<comment type="caution">
    <text evidence="1">The sequence shown here is derived from an EMBL/GenBank/DDBJ whole genome shotgun (WGS) entry which is preliminary data.</text>
</comment>
<dbReference type="Proteomes" id="UP001341840">
    <property type="component" value="Unassembled WGS sequence"/>
</dbReference>
<sequence length="121" mass="14008">MVGLTRKFSLSHLWSPPICIFELRREMRLTMDGAAEEDYVIKAVGTFDRLPFQAAEDMTHFLWVYAELFTRLGVWFPFTDFQRDVMTRCRVEASQLHLNGCTLLPPEGVYVLPCSARVEAF</sequence>
<evidence type="ECO:0000313" key="2">
    <source>
        <dbReference type="Proteomes" id="UP001341840"/>
    </source>
</evidence>
<reference evidence="1 2" key="1">
    <citation type="journal article" date="2023" name="Plants (Basel)">
        <title>Bridging the Gap: Combining Genomics and Transcriptomics Approaches to Understand Stylosanthes scabra, an Orphan Legume from the Brazilian Caatinga.</title>
        <authorList>
            <person name="Ferreira-Neto J.R.C."/>
            <person name="da Silva M.D."/>
            <person name="Binneck E."/>
            <person name="de Melo N.F."/>
            <person name="da Silva R.H."/>
            <person name="de Melo A.L.T.M."/>
            <person name="Pandolfi V."/>
            <person name="Bustamante F.O."/>
            <person name="Brasileiro-Vidal A.C."/>
            <person name="Benko-Iseppon A.M."/>
        </authorList>
    </citation>
    <scope>NUCLEOTIDE SEQUENCE [LARGE SCALE GENOMIC DNA]</scope>
    <source>
        <tissue evidence="1">Leaves</tissue>
    </source>
</reference>
<proteinExistence type="predicted"/>
<evidence type="ECO:0000313" key="1">
    <source>
        <dbReference type="EMBL" id="MED6152959.1"/>
    </source>
</evidence>
<protein>
    <submittedName>
        <fullName evidence="1">Uncharacterized protein</fullName>
    </submittedName>
</protein>
<name>A0ABU6TWS3_9FABA</name>